<evidence type="ECO:0000256" key="1">
    <source>
        <dbReference type="SAM" id="SignalP"/>
    </source>
</evidence>
<dbReference type="AlphaFoldDB" id="A0A8T0GR23"/>
<evidence type="ECO:0000313" key="2">
    <source>
        <dbReference type="EMBL" id="KAG0559432.1"/>
    </source>
</evidence>
<name>A0A8T0GR23_CERPU</name>
<feature type="signal peptide" evidence="1">
    <location>
        <begin position="1"/>
        <end position="27"/>
    </location>
</feature>
<comment type="caution">
    <text evidence="2">The sequence shown here is derived from an EMBL/GenBank/DDBJ whole genome shotgun (WGS) entry which is preliminary data.</text>
</comment>
<sequence length="440" mass="45758">MASASAIAVMFVGVVASLLLCSVHVDAAKVWNDPSNCGSWHFKCPCQPPKTNTKSTCVNGKCGFVCSKSQWQDCDNDINAANGNGCETNVDCDPVNCGGCGIICPAPANSTPRCLKGGRCSFQCNKGFKLQIDNTCIPTTTKCGSGCKPPGPNTDSVCQGGKCKSVCHQDFQDCDADVAGICEANVTEDVYNCGSCKRRCPQPNSLPSVQTVNLGNLYRPDFATCSNGTCGVACGVNHHANCDGVATNGCETDLMNAVSNCGTCGKACAEPPNTTGAACISGVCGYLDCSEGFADCDADASNGCETDIPPTVENGCSSSGSCPGDVSNQNFPCPVPPNTVAAKCKGANTCSYTECLPGFIDCDGEVSNGCEVDTTVDGWNDYTQREYCGICKQTDTCNDDITTDCSSVCTVAPYTAFCHTYPMGVLPGMADNEGFCYLFE</sequence>
<dbReference type="EMBL" id="CM026431">
    <property type="protein sequence ID" value="KAG0559432.1"/>
    <property type="molecule type" value="Genomic_DNA"/>
</dbReference>
<proteinExistence type="predicted"/>
<protein>
    <submittedName>
        <fullName evidence="2">Uncharacterized protein</fullName>
    </submittedName>
</protein>
<organism evidence="2 3">
    <name type="scientific">Ceratodon purpureus</name>
    <name type="common">Fire moss</name>
    <name type="synonym">Dicranum purpureum</name>
    <dbReference type="NCBI Taxonomy" id="3225"/>
    <lineage>
        <taxon>Eukaryota</taxon>
        <taxon>Viridiplantae</taxon>
        <taxon>Streptophyta</taxon>
        <taxon>Embryophyta</taxon>
        <taxon>Bryophyta</taxon>
        <taxon>Bryophytina</taxon>
        <taxon>Bryopsida</taxon>
        <taxon>Dicranidae</taxon>
        <taxon>Pseudoditrichales</taxon>
        <taxon>Ditrichaceae</taxon>
        <taxon>Ceratodon</taxon>
    </lineage>
</organism>
<keyword evidence="3" id="KW-1185">Reference proteome</keyword>
<evidence type="ECO:0000313" key="3">
    <source>
        <dbReference type="Proteomes" id="UP000822688"/>
    </source>
</evidence>
<accession>A0A8T0GR23</accession>
<feature type="chain" id="PRO_5035793927" evidence="1">
    <location>
        <begin position="28"/>
        <end position="440"/>
    </location>
</feature>
<dbReference type="Proteomes" id="UP000822688">
    <property type="component" value="Chromosome 10"/>
</dbReference>
<gene>
    <name evidence="2" type="ORF">KC19_10G104300</name>
</gene>
<reference evidence="2" key="1">
    <citation type="submission" date="2020-06" db="EMBL/GenBank/DDBJ databases">
        <title>WGS assembly of Ceratodon purpureus strain R40.</title>
        <authorList>
            <person name="Carey S.B."/>
            <person name="Jenkins J."/>
            <person name="Shu S."/>
            <person name="Lovell J.T."/>
            <person name="Sreedasyam A."/>
            <person name="Maumus F."/>
            <person name="Tiley G.P."/>
            <person name="Fernandez-Pozo N."/>
            <person name="Barry K."/>
            <person name="Chen C."/>
            <person name="Wang M."/>
            <person name="Lipzen A."/>
            <person name="Daum C."/>
            <person name="Saski C.A."/>
            <person name="Payton A.C."/>
            <person name="Mcbreen J.C."/>
            <person name="Conrad R.E."/>
            <person name="Kollar L.M."/>
            <person name="Olsson S."/>
            <person name="Huttunen S."/>
            <person name="Landis J.B."/>
            <person name="Wickett N.J."/>
            <person name="Johnson M.G."/>
            <person name="Rensing S.A."/>
            <person name="Grimwood J."/>
            <person name="Schmutz J."/>
            <person name="Mcdaniel S.F."/>
        </authorList>
    </citation>
    <scope>NUCLEOTIDE SEQUENCE</scope>
    <source>
        <strain evidence="2">R40</strain>
    </source>
</reference>
<keyword evidence="1" id="KW-0732">Signal</keyword>